<dbReference type="GO" id="GO:0016887">
    <property type="term" value="F:ATP hydrolysis activity"/>
    <property type="evidence" value="ECO:0007669"/>
    <property type="project" value="InterPro"/>
</dbReference>
<dbReference type="Gene3D" id="3.40.50.300">
    <property type="entry name" value="P-loop containing nucleotide triphosphate hydrolases"/>
    <property type="match status" value="1"/>
</dbReference>
<name>A0A367JCT6_RHIAZ</name>
<dbReference type="AlphaFoldDB" id="A0A367JCT6"/>
<dbReference type="STRING" id="86630.A0A367JCT6"/>
<dbReference type="OrthoDB" id="18170at2759"/>
<comment type="caution">
    <text evidence="4">The sequence shown here is derived from an EMBL/GenBank/DDBJ whole genome shotgun (WGS) entry which is preliminary data.</text>
</comment>
<evidence type="ECO:0000313" key="4">
    <source>
        <dbReference type="EMBL" id="RCH87782.1"/>
    </source>
</evidence>
<dbReference type="EMBL" id="PJQL01001592">
    <property type="protein sequence ID" value="RCH87782.1"/>
    <property type="molecule type" value="Genomic_DNA"/>
</dbReference>
<dbReference type="Proteomes" id="UP000252139">
    <property type="component" value="Unassembled WGS sequence"/>
</dbReference>
<dbReference type="InterPro" id="IPR027417">
    <property type="entry name" value="P-loop_NTPase"/>
</dbReference>
<dbReference type="InterPro" id="IPR050130">
    <property type="entry name" value="ClpA_ClpB"/>
</dbReference>
<gene>
    <name evidence="4" type="ORF">CU097_011019</name>
</gene>
<evidence type="ECO:0000256" key="1">
    <source>
        <dbReference type="ARBA" id="ARBA00022741"/>
    </source>
</evidence>
<dbReference type="SUPFAM" id="SSF52540">
    <property type="entry name" value="P-loop containing nucleoside triphosphate hydrolases"/>
    <property type="match status" value="1"/>
</dbReference>
<dbReference type="GO" id="GO:0005524">
    <property type="term" value="F:ATP binding"/>
    <property type="evidence" value="ECO:0007669"/>
    <property type="project" value="UniProtKB-KW"/>
</dbReference>
<dbReference type="InterPro" id="IPR003959">
    <property type="entry name" value="ATPase_AAA_core"/>
</dbReference>
<organism evidence="4 5">
    <name type="scientific">Rhizopus azygosporus</name>
    <name type="common">Rhizopus microsporus var. azygosporus</name>
    <dbReference type="NCBI Taxonomy" id="86630"/>
    <lineage>
        <taxon>Eukaryota</taxon>
        <taxon>Fungi</taxon>
        <taxon>Fungi incertae sedis</taxon>
        <taxon>Mucoromycota</taxon>
        <taxon>Mucoromycotina</taxon>
        <taxon>Mucoromycetes</taxon>
        <taxon>Mucorales</taxon>
        <taxon>Mucorineae</taxon>
        <taxon>Rhizopodaceae</taxon>
        <taxon>Rhizopus</taxon>
    </lineage>
</organism>
<dbReference type="PANTHER" id="PTHR11638:SF93">
    <property type="entry name" value="MITOCHONDRIAL DISAGGREGASE"/>
    <property type="match status" value="1"/>
</dbReference>
<dbReference type="Gene3D" id="1.10.8.60">
    <property type="match status" value="1"/>
</dbReference>
<feature type="domain" description="Clp ATPase C-terminal" evidence="3">
    <location>
        <begin position="122"/>
        <end position="214"/>
    </location>
</feature>
<dbReference type="Pfam" id="PF10431">
    <property type="entry name" value="ClpB_D2-small"/>
    <property type="match status" value="1"/>
</dbReference>
<proteinExistence type="predicted"/>
<evidence type="ECO:0000259" key="3">
    <source>
        <dbReference type="SMART" id="SM01086"/>
    </source>
</evidence>
<dbReference type="Pfam" id="PF07724">
    <property type="entry name" value="AAA_2"/>
    <property type="match status" value="1"/>
</dbReference>
<evidence type="ECO:0000256" key="2">
    <source>
        <dbReference type="ARBA" id="ARBA00022840"/>
    </source>
</evidence>
<dbReference type="SMART" id="SM01086">
    <property type="entry name" value="ClpB_D2-small"/>
    <property type="match status" value="1"/>
</dbReference>
<keyword evidence="2" id="KW-0067">ATP-binding</keyword>
<keyword evidence="5" id="KW-1185">Reference proteome</keyword>
<protein>
    <recommendedName>
        <fullName evidence="3">Clp ATPase C-terminal domain-containing protein</fullName>
    </recommendedName>
</protein>
<dbReference type="GO" id="GO:0034605">
    <property type="term" value="P:cellular response to heat"/>
    <property type="evidence" value="ECO:0007669"/>
    <property type="project" value="TreeGrafter"/>
</dbReference>
<keyword evidence="1" id="KW-0547">Nucleotide-binding</keyword>
<accession>A0A367JCT6</accession>
<sequence>MLQLFDEGRITDGKGTTVECKDAIFIMTSNLAQHEIADEAELLRLEASVSSDAQTKGVATVTSTDPVPEKDLSDLQEEQLKHGQISLSRRFIEHTIYPILYQHFKRDEFLGRINEVLFFLPFSDDELKEITSRELSKWAEKARKRHGITMTWDADVVDVLAQGYNIRYGARSIKYEVERKVVNLIAKAHENDEVLDGGRVHIVVDKSIDKKARICKIEIPERGGDDKKKSGGWFSSKI</sequence>
<reference evidence="4 5" key="1">
    <citation type="journal article" date="2018" name="G3 (Bethesda)">
        <title>Phylogenetic and Phylogenomic Definition of Rhizopus Species.</title>
        <authorList>
            <person name="Gryganskyi A.P."/>
            <person name="Golan J."/>
            <person name="Dolatabadi S."/>
            <person name="Mondo S."/>
            <person name="Robb S."/>
            <person name="Idnurm A."/>
            <person name="Muszewska A."/>
            <person name="Steczkiewicz K."/>
            <person name="Masonjones S."/>
            <person name="Liao H.L."/>
            <person name="Gajdeczka M.T."/>
            <person name="Anike F."/>
            <person name="Vuek A."/>
            <person name="Anishchenko I.M."/>
            <person name="Voigt K."/>
            <person name="de Hoog G.S."/>
            <person name="Smith M.E."/>
            <person name="Heitman J."/>
            <person name="Vilgalys R."/>
            <person name="Stajich J.E."/>
        </authorList>
    </citation>
    <scope>NUCLEOTIDE SEQUENCE [LARGE SCALE GENOMIC DNA]</scope>
    <source>
        <strain evidence="4 5">CBS 357.93</strain>
    </source>
</reference>
<dbReference type="InterPro" id="IPR019489">
    <property type="entry name" value="Clp_ATPase_C"/>
</dbReference>
<evidence type="ECO:0000313" key="5">
    <source>
        <dbReference type="Proteomes" id="UP000252139"/>
    </source>
</evidence>
<dbReference type="PANTHER" id="PTHR11638">
    <property type="entry name" value="ATP-DEPENDENT CLP PROTEASE"/>
    <property type="match status" value="1"/>
</dbReference>
<dbReference type="GO" id="GO:0005739">
    <property type="term" value="C:mitochondrion"/>
    <property type="evidence" value="ECO:0007669"/>
    <property type="project" value="TreeGrafter"/>
</dbReference>